<accession>A0A840ZSK3</accession>
<name>A0A840ZSK3_9HYPH</name>
<evidence type="ECO:0000313" key="2">
    <source>
        <dbReference type="Proteomes" id="UP000583454"/>
    </source>
</evidence>
<dbReference type="RefSeq" id="WP_183574167.1">
    <property type="nucleotide sequence ID" value="NZ_JACHOP010000043.1"/>
</dbReference>
<dbReference type="Proteomes" id="UP000583454">
    <property type="component" value="Unassembled WGS sequence"/>
</dbReference>
<keyword evidence="2" id="KW-1185">Reference proteome</keyword>
<dbReference type="AlphaFoldDB" id="A0A840ZSK3"/>
<gene>
    <name evidence="1" type="ORF">HNR00_005069</name>
</gene>
<proteinExistence type="predicted"/>
<evidence type="ECO:0000313" key="1">
    <source>
        <dbReference type="EMBL" id="MBB5760320.1"/>
    </source>
</evidence>
<sequence length="266" mass="30749">MVLKIPQPPTLKEFLEASNLEVAKEPPWVHSASAGRIWDFVNAGKIIAFPCNVFTGENLCYFFVGRPAYKRDDITNPGDWELPMAFVMRFPKPPKIKRIFPFDSGAFANKRFPTYITMFKINRFDISGDQRNIGRLISLVYRTPTQYFERRPSGHEEIKREHDLLPRHQEILAVSKLALENASHQMDDRAAAIEVSVEEDITLLQEHLVGIVMPEEYEREKELWAHLKSLTPNLETYRILPSSLHGYYARVSDCVDRIYKKAGIQL</sequence>
<reference evidence="1 2" key="1">
    <citation type="submission" date="2020-08" db="EMBL/GenBank/DDBJ databases">
        <title>Genomic Encyclopedia of Type Strains, Phase IV (KMG-IV): sequencing the most valuable type-strain genomes for metagenomic binning, comparative biology and taxonomic classification.</title>
        <authorList>
            <person name="Goeker M."/>
        </authorList>
    </citation>
    <scope>NUCLEOTIDE SEQUENCE [LARGE SCALE GENOMIC DNA]</scope>
    <source>
        <strain evidence="1 2">DSM 2163</strain>
    </source>
</reference>
<comment type="caution">
    <text evidence="1">The sequence shown here is derived from an EMBL/GenBank/DDBJ whole genome shotgun (WGS) entry which is preliminary data.</text>
</comment>
<dbReference type="EMBL" id="JACHOP010000043">
    <property type="protein sequence ID" value="MBB5760320.1"/>
    <property type="molecule type" value="Genomic_DNA"/>
</dbReference>
<organism evidence="1 2">
    <name type="scientific">Methylorubrum rhodinum</name>
    <dbReference type="NCBI Taxonomy" id="29428"/>
    <lineage>
        <taxon>Bacteria</taxon>
        <taxon>Pseudomonadati</taxon>
        <taxon>Pseudomonadota</taxon>
        <taxon>Alphaproteobacteria</taxon>
        <taxon>Hyphomicrobiales</taxon>
        <taxon>Methylobacteriaceae</taxon>
        <taxon>Methylorubrum</taxon>
    </lineage>
</organism>
<protein>
    <submittedName>
        <fullName evidence="1">Uncharacterized protein</fullName>
    </submittedName>
</protein>